<dbReference type="InterPro" id="IPR002575">
    <property type="entry name" value="Aminoglycoside_PTrfase"/>
</dbReference>
<dbReference type="Gene3D" id="3.90.1200.10">
    <property type="match status" value="1"/>
</dbReference>
<accession>A0A9X2ADV1</accession>
<sequence>MKDTIPVRGGEELHEERLRDYLQQHIATMPAGDLHIEQFPNGKSNLTYFLRVGEWEAVLRRPPFGPVPPKAHDMQREFTILQTIHPIFPIAPKPYLFSSDESLVGSPFFVMERRRGIVLDTEFPDEMIVTPTLCRQLSETMVDVLVQLHGLDYGHTKLATMSKPDGFMERQVHGWIGRYERAKTSDVTGTERLFQWMINHVPATSEATIIHYDYKLNNAMFSPDMKQMVGLFDWEMTTVGDPLADLGAAMGYWVLRDDPELLKSGLGKPPVTVHEGFMTRREFIEAYAVQSGRDVKHMQFYMTFAYFKLAVIVQQIYFRFKNGQTADNRFAHLDQMVISLMQYALQITEDSTVGGI</sequence>
<keyword evidence="3" id="KW-1185">Reference proteome</keyword>
<reference evidence="2" key="1">
    <citation type="submission" date="2022-03" db="EMBL/GenBank/DDBJ databases">
        <title>Draft Genome Sequence of Firmicute Strain S0AB, a Heterotrophic Iron/Sulfur-Oxidizing Extreme Acidophile.</title>
        <authorList>
            <person name="Vergara E."/>
            <person name="Pakostova E."/>
            <person name="Johnson D.B."/>
            <person name="Holmes D.S."/>
        </authorList>
    </citation>
    <scope>NUCLEOTIDE SEQUENCE</scope>
    <source>
        <strain evidence="2">S0AB</strain>
    </source>
</reference>
<dbReference type="InterPro" id="IPR011009">
    <property type="entry name" value="Kinase-like_dom_sf"/>
</dbReference>
<dbReference type="Gene3D" id="3.30.200.20">
    <property type="entry name" value="Phosphorylase Kinase, domain 1"/>
    <property type="match status" value="1"/>
</dbReference>
<comment type="caution">
    <text evidence="2">The sequence shown here is derived from an EMBL/GenBank/DDBJ whole genome shotgun (WGS) entry which is preliminary data.</text>
</comment>
<dbReference type="AlphaFoldDB" id="A0A9X2ADV1"/>
<dbReference type="Pfam" id="PF01636">
    <property type="entry name" value="APH"/>
    <property type="match status" value="1"/>
</dbReference>
<evidence type="ECO:0000313" key="2">
    <source>
        <dbReference type="EMBL" id="MCI0182682.1"/>
    </source>
</evidence>
<evidence type="ECO:0000259" key="1">
    <source>
        <dbReference type="Pfam" id="PF01636"/>
    </source>
</evidence>
<evidence type="ECO:0000313" key="3">
    <source>
        <dbReference type="Proteomes" id="UP001139263"/>
    </source>
</evidence>
<dbReference type="CDD" id="cd05154">
    <property type="entry name" value="ACAD10_11_N-like"/>
    <property type="match status" value="1"/>
</dbReference>
<protein>
    <recommendedName>
        <fullName evidence="1">Aminoglycoside phosphotransferase domain-containing protein</fullName>
    </recommendedName>
</protein>
<organism evidence="2 3">
    <name type="scientific">Sulfoacidibacillus ferrooxidans</name>
    <dbReference type="NCBI Taxonomy" id="2005001"/>
    <lineage>
        <taxon>Bacteria</taxon>
        <taxon>Bacillati</taxon>
        <taxon>Bacillota</taxon>
        <taxon>Bacilli</taxon>
        <taxon>Bacillales</taxon>
        <taxon>Alicyclobacillaceae</taxon>
        <taxon>Sulfoacidibacillus</taxon>
    </lineage>
</organism>
<dbReference type="RefSeq" id="WP_241712296.1">
    <property type="nucleotide sequence ID" value="NZ_JALBUF010000002.1"/>
</dbReference>
<dbReference type="Proteomes" id="UP001139263">
    <property type="component" value="Unassembled WGS sequence"/>
</dbReference>
<proteinExistence type="predicted"/>
<dbReference type="PANTHER" id="PTHR47829:SF1">
    <property type="entry name" value="HAD FAMILY PHOSPHATASE"/>
    <property type="match status" value="1"/>
</dbReference>
<name>A0A9X2ADV1_9BACL</name>
<feature type="domain" description="Aminoglycoside phosphotransferase" evidence="1">
    <location>
        <begin position="35"/>
        <end position="263"/>
    </location>
</feature>
<dbReference type="InterPro" id="IPR052898">
    <property type="entry name" value="ACAD10-like"/>
</dbReference>
<dbReference type="PANTHER" id="PTHR47829">
    <property type="entry name" value="HYDROLASE, PUTATIVE (AFU_ORTHOLOGUE AFUA_1G12880)-RELATED"/>
    <property type="match status" value="1"/>
</dbReference>
<gene>
    <name evidence="2" type="ORF">MM817_00951</name>
</gene>
<dbReference type="InterPro" id="IPR041726">
    <property type="entry name" value="ACAD10_11_N"/>
</dbReference>
<dbReference type="SUPFAM" id="SSF56112">
    <property type="entry name" value="Protein kinase-like (PK-like)"/>
    <property type="match status" value="1"/>
</dbReference>
<dbReference type="EMBL" id="JALBUF010000002">
    <property type="protein sequence ID" value="MCI0182682.1"/>
    <property type="molecule type" value="Genomic_DNA"/>
</dbReference>